<name>A0A059DYR3_9PROT</name>
<dbReference type="eggNOG" id="COG2311">
    <property type="taxonomic scope" value="Bacteria"/>
</dbReference>
<feature type="transmembrane region" description="Helical" evidence="1">
    <location>
        <begin position="104"/>
        <end position="132"/>
    </location>
</feature>
<dbReference type="EMBL" id="DMBR01000278">
    <property type="protein sequence ID" value="HAE94719.1"/>
    <property type="molecule type" value="Genomic_DNA"/>
</dbReference>
<feature type="transmembrane region" description="Helical" evidence="1">
    <location>
        <begin position="144"/>
        <end position="170"/>
    </location>
</feature>
<dbReference type="PANTHER" id="PTHR30590:SF2">
    <property type="entry name" value="INNER MEMBRANE PROTEIN"/>
    <property type="match status" value="1"/>
</dbReference>
<feature type="transmembrane region" description="Helical" evidence="1">
    <location>
        <begin position="330"/>
        <end position="353"/>
    </location>
</feature>
<keyword evidence="1" id="KW-0472">Membrane</keyword>
<dbReference type="STRING" id="1280948.HY36_07535"/>
<evidence type="ECO:0000313" key="3">
    <source>
        <dbReference type="EMBL" id="HAE94719.1"/>
    </source>
</evidence>
<keyword evidence="1" id="KW-1133">Transmembrane helix</keyword>
<reference evidence="4 5" key="1">
    <citation type="journal article" date="2014" name="Antonie Van Leeuwenhoek">
        <title>Hyphomonas beringensis sp. nov. and Hyphomonas chukchiensis sp. nov., isolated from surface seawater of the Bering Sea and Chukchi Sea.</title>
        <authorList>
            <person name="Li C."/>
            <person name="Lai Q."/>
            <person name="Li G."/>
            <person name="Dong C."/>
            <person name="Wang J."/>
            <person name="Liao Y."/>
            <person name="Shao Z."/>
        </authorList>
    </citation>
    <scope>NUCLEOTIDE SEQUENCE [LARGE SCALE GENOMIC DNA]</scope>
    <source>
        <strain evidence="4 5">22II1-22F38</strain>
    </source>
</reference>
<keyword evidence="5" id="KW-1185">Reference proteome</keyword>
<gene>
    <name evidence="3" type="ORF">DCG65_09170</name>
    <name evidence="4" type="ORF">HY36_07535</name>
</gene>
<evidence type="ECO:0000256" key="1">
    <source>
        <dbReference type="SAM" id="Phobius"/>
    </source>
</evidence>
<reference evidence="3 6" key="2">
    <citation type="journal article" date="2018" name="Nat. Biotechnol.">
        <title>A standardized bacterial taxonomy based on genome phylogeny substantially revises the tree of life.</title>
        <authorList>
            <person name="Parks D.H."/>
            <person name="Chuvochina M."/>
            <person name="Waite D.W."/>
            <person name="Rinke C."/>
            <person name="Skarshewski A."/>
            <person name="Chaumeil P.A."/>
            <person name="Hugenholtz P."/>
        </authorList>
    </citation>
    <scope>NUCLEOTIDE SEQUENCE [LARGE SCALE GENOMIC DNA]</scope>
    <source>
        <strain evidence="3">UBA8557</strain>
    </source>
</reference>
<dbReference type="Proteomes" id="UP000259173">
    <property type="component" value="Unassembled WGS sequence"/>
</dbReference>
<protein>
    <submittedName>
        <fullName evidence="3">DUF418 domain-containing protein</fullName>
    </submittedName>
</protein>
<feature type="transmembrane region" description="Helical" evidence="1">
    <location>
        <begin position="21"/>
        <end position="39"/>
    </location>
</feature>
<feature type="transmembrane region" description="Helical" evidence="1">
    <location>
        <begin position="215"/>
        <end position="237"/>
    </location>
</feature>
<evidence type="ECO:0000313" key="5">
    <source>
        <dbReference type="Proteomes" id="UP000024547"/>
    </source>
</evidence>
<dbReference type="InterPro" id="IPR007349">
    <property type="entry name" value="DUF418"/>
</dbReference>
<accession>A0A059DYR3</accession>
<feature type="transmembrane region" description="Helical" evidence="1">
    <location>
        <begin position="257"/>
        <end position="279"/>
    </location>
</feature>
<dbReference type="PANTHER" id="PTHR30590">
    <property type="entry name" value="INNER MEMBRANE PROTEIN"/>
    <property type="match status" value="1"/>
</dbReference>
<feature type="transmembrane region" description="Helical" evidence="1">
    <location>
        <begin position="359"/>
        <end position="378"/>
    </location>
</feature>
<evidence type="ECO:0000259" key="2">
    <source>
        <dbReference type="Pfam" id="PF04235"/>
    </source>
</evidence>
<dbReference type="InterPro" id="IPR052529">
    <property type="entry name" value="Bact_Transport_Assoc"/>
</dbReference>
<feature type="transmembrane region" description="Helical" evidence="1">
    <location>
        <begin position="285"/>
        <end position="309"/>
    </location>
</feature>
<keyword evidence="1" id="KW-0812">Transmembrane</keyword>
<comment type="caution">
    <text evidence="4">The sequence shown here is derived from an EMBL/GenBank/DDBJ whole genome shotgun (WGS) entry which is preliminary data.</text>
</comment>
<dbReference type="Pfam" id="PF04235">
    <property type="entry name" value="DUF418"/>
    <property type="match status" value="1"/>
</dbReference>
<dbReference type="AlphaFoldDB" id="A0A059DYR3"/>
<sequence length="398" mass="43357">MTYLEESQAAGREIFPDLARAWALFGIALVNVGVLAWPMMSSYHYEGAAPTSLDTAAWFGVNALFLMKSYSLFSFMFGVGFAYQMQSAARRGVAFSGRYWRRIIGLLAFGALNIACFFFGDILVVYAVLGTILFLFRNASQKTLIVWGCIIYGIQILVIGLMALMVYLGVTFAPEEMAKTAAEFAVEDSRAIEVFGSGSFLDAAAYRTSEYVSGFPFILMFQGFGAFAFFLFGLAAVRSGVIARASAPIWKPARRYALPLGMLISGAGGWLMLVGTGMMDPLMMLGMLLVAIGSPFSTFGYLGVIAKWAEGQPGPITVFFARGGTSSLTAYLLQGLIFSLLFSAYGFGLFATLPAAQSIGVAFLVALFSVTFASLWRMRFQRGPMEMILRNWTYLGAR</sequence>
<dbReference type="Proteomes" id="UP000024547">
    <property type="component" value="Unassembled WGS sequence"/>
</dbReference>
<dbReference type="OrthoDB" id="9807744at2"/>
<proteinExistence type="predicted"/>
<dbReference type="PATRIC" id="fig|1280948.3.peg.2623"/>
<dbReference type="RefSeq" id="WP_035553583.1">
    <property type="nucleotide sequence ID" value="NZ_AWFH01000045.1"/>
</dbReference>
<evidence type="ECO:0000313" key="4">
    <source>
        <dbReference type="EMBL" id="KCZ59122.1"/>
    </source>
</evidence>
<organism evidence="4 5">
    <name type="scientific">Hyphomonas atlantica</name>
    <dbReference type="NCBI Taxonomy" id="1280948"/>
    <lineage>
        <taxon>Bacteria</taxon>
        <taxon>Pseudomonadati</taxon>
        <taxon>Pseudomonadota</taxon>
        <taxon>Alphaproteobacteria</taxon>
        <taxon>Hyphomonadales</taxon>
        <taxon>Hyphomonadaceae</taxon>
        <taxon>Hyphomonas</taxon>
    </lineage>
</organism>
<feature type="transmembrane region" description="Helical" evidence="1">
    <location>
        <begin position="59"/>
        <end position="83"/>
    </location>
</feature>
<feature type="domain" description="DUF418" evidence="2">
    <location>
        <begin position="237"/>
        <end position="395"/>
    </location>
</feature>
<evidence type="ECO:0000313" key="6">
    <source>
        <dbReference type="Proteomes" id="UP000259173"/>
    </source>
</evidence>
<dbReference type="EMBL" id="AWFH01000045">
    <property type="protein sequence ID" value="KCZ59122.1"/>
    <property type="molecule type" value="Genomic_DNA"/>
</dbReference>